<evidence type="ECO:0000313" key="3">
    <source>
        <dbReference type="Proteomes" id="UP000233837"/>
    </source>
</evidence>
<dbReference type="Proteomes" id="UP000233837">
    <property type="component" value="Unassembled WGS sequence"/>
</dbReference>
<keyword evidence="3" id="KW-1185">Reference proteome</keyword>
<reference evidence="2 3" key="1">
    <citation type="journal article" date="2016" name="Sci. Rep.">
        <title>The Dendrobium catenatum Lindl. genome sequence provides insights into polysaccharide synthase, floral development and adaptive evolution.</title>
        <authorList>
            <person name="Zhang G.Q."/>
            <person name="Xu Q."/>
            <person name="Bian C."/>
            <person name="Tsai W.C."/>
            <person name="Yeh C.M."/>
            <person name="Liu K.W."/>
            <person name="Yoshida K."/>
            <person name="Zhang L.S."/>
            <person name="Chang S.B."/>
            <person name="Chen F."/>
            <person name="Shi Y."/>
            <person name="Su Y.Y."/>
            <person name="Zhang Y.Q."/>
            <person name="Chen L.J."/>
            <person name="Yin Y."/>
            <person name="Lin M."/>
            <person name="Huang H."/>
            <person name="Deng H."/>
            <person name="Wang Z.W."/>
            <person name="Zhu S.L."/>
            <person name="Zhao X."/>
            <person name="Deng C."/>
            <person name="Niu S.C."/>
            <person name="Huang J."/>
            <person name="Wang M."/>
            <person name="Liu G.H."/>
            <person name="Yang H.J."/>
            <person name="Xiao X.J."/>
            <person name="Hsiao Y.Y."/>
            <person name="Wu W.L."/>
            <person name="Chen Y.Y."/>
            <person name="Mitsuda N."/>
            <person name="Ohme-Takagi M."/>
            <person name="Luo Y.B."/>
            <person name="Van de Peer Y."/>
            <person name="Liu Z.J."/>
        </authorList>
    </citation>
    <scope>NUCLEOTIDE SEQUENCE [LARGE SCALE GENOMIC DNA]</scope>
    <source>
        <tissue evidence="2">The whole plant</tissue>
    </source>
</reference>
<feature type="region of interest" description="Disordered" evidence="1">
    <location>
        <begin position="50"/>
        <end position="119"/>
    </location>
</feature>
<dbReference type="PANTHER" id="PTHR37745:SF1">
    <property type="entry name" value="EXPRESSED PROTEIN"/>
    <property type="match status" value="1"/>
</dbReference>
<dbReference type="EMBL" id="KZ502943">
    <property type="protein sequence ID" value="PKU70218.1"/>
    <property type="molecule type" value="Genomic_DNA"/>
</dbReference>
<evidence type="ECO:0000313" key="2">
    <source>
        <dbReference type="EMBL" id="PKU70218.1"/>
    </source>
</evidence>
<feature type="compositionally biased region" description="Low complexity" evidence="1">
    <location>
        <begin position="64"/>
        <end position="73"/>
    </location>
</feature>
<organism evidence="2 3">
    <name type="scientific">Dendrobium catenatum</name>
    <dbReference type="NCBI Taxonomy" id="906689"/>
    <lineage>
        <taxon>Eukaryota</taxon>
        <taxon>Viridiplantae</taxon>
        <taxon>Streptophyta</taxon>
        <taxon>Embryophyta</taxon>
        <taxon>Tracheophyta</taxon>
        <taxon>Spermatophyta</taxon>
        <taxon>Magnoliopsida</taxon>
        <taxon>Liliopsida</taxon>
        <taxon>Asparagales</taxon>
        <taxon>Orchidaceae</taxon>
        <taxon>Epidendroideae</taxon>
        <taxon>Malaxideae</taxon>
        <taxon>Dendrobiinae</taxon>
        <taxon>Dendrobium</taxon>
    </lineage>
</organism>
<evidence type="ECO:0000256" key="1">
    <source>
        <dbReference type="SAM" id="MobiDB-lite"/>
    </source>
</evidence>
<sequence>MNPIKTHPQNLTLTPALGLAHHDATDGVVVSNDDDADYIFQSYHLHSQSLLLDDDDDPDHEDPSCNPNNSNPSQTLDDTHPESPFSSLLLRDPDIDDEEEEDDELPAPADGGDDVVHDSDFELKTDSKHSSDAVILAAALQHVDPSPHISSQFYTFNRDSHALMIRCILEGRLAAPSEIRQATPRSVLKSWRLVWKDRNEDTAYLTAWKRIQDKLHAHVDDKGNPSLYFKNNPAQCVSHFEQWQDIVASFHADPDLLRHLGLKETVDRIKQSWTVGAKFYGIPESFIRDCISSCPICSSSTSIAGASSCGGGASSRSKRRRFEYTESFDVPAKDVPCRLQQLAAKHKVVLCIRQKYIRYKPFMAEVKDYTCHRAGEPSSVSASTSTKKQRVLKREPYQSKRCGCGFRIRAIVPITNYNEKDKTFVYLEEGTAVFKLYAVHSGHEPGPLDGNARIIHRVVGHKGGLEFDPVVYGVREDTEPESFVDLMVKKDGCGSHHSVLQKIQELKLEAGLLEGKMAKMPPELLRSLSRELTDTLNRLRSFTGQQLSEESLVMGDDSIGQWGSEQNHDFDEHGRIFGNKDAEIVDDDETDFHSTLGPIMPWGSMTVECQEQKMLLGDSCKSVKWLLKEDCSDFDEKSILNCGEDEDSKLIKPLRHEENIVTDSNLVAMHVDGFYPENTKWYDSPVGLDTVTDSGDGGYRHGELVAPNKVQRINVDHVVVGHLVNEPLGLPLIGGDVGHSVQPLLVVSLVVVPVSKNIVDLACMFKRLVGILCFCC</sequence>
<reference evidence="2 3" key="2">
    <citation type="journal article" date="2017" name="Nature">
        <title>The Apostasia genome and the evolution of orchids.</title>
        <authorList>
            <person name="Zhang G.Q."/>
            <person name="Liu K.W."/>
            <person name="Li Z."/>
            <person name="Lohaus R."/>
            <person name="Hsiao Y.Y."/>
            <person name="Niu S.C."/>
            <person name="Wang J.Y."/>
            <person name="Lin Y.C."/>
            <person name="Xu Q."/>
            <person name="Chen L.J."/>
            <person name="Yoshida K."/>
            <person name="Fujiwara S."/>
            <person name="Wang Z.W."/>
            <person name="Zhang Y.Q."/>
            <person name="Mitsuda N."/>
            <person name="Wang M."/>
            <person name="Liu G.H."/>
            <person name="Pecoraro L."/>
            <person name="Huang H.X."/>
            <person name="Xiao X.J."/>
            <person name="Lin M."/>
            <person name="Wu X.Y."/>
            <person name="Wu W.L."/>
            <person name="Chen Y.Y."/>
            <person name="Chang S.B."/>
            <person name="Sakamoto S."/>
            <person name="Ohme-Takagi M."/>
            <person name="Yagi M."/>
            <person name="Zeng S.J."/>
            <person name="Shen C.Y."/>
            <person name="Yeh C.M."/>
            <person name="Luo Y.B."/>
            <person name="Tsai W.C."/>
            <person name="Van de Peer Y."/>
            <person name="Liu Z.J."/>
        </authorList>
    </citation>
    <scope>NUCLEOTIDE SEQUENCE [LARGE SCALE GENOMIC DNA]</scope>
    <source>
        <tissue evidence="2">The whole plant</tissue>
    </source>
</reference>
<dbReference type="PANTHER" id="PTHR37745">
    <property type="entry name" value="EXPRESSED PROTEIN"/>
    <property type="match status" value="1"/>
</dbReference>
<name>A0A2I0W3J8_9ASPA</name>
<gene>
    <name evidence="2" type="ORF">MA16_Dca011064</name>
</gene>
<proteinExistence type="predicted"/>
<accession>A0A2I0W3J8</accession>
<feature type="compositionally biased region" description="Acidic residues" evidence="1">
    <location>
        <begin position="94"/>
        <end position="105"/>
    </location>
</feature>
<protein>
    <submittedName>
        <fullName evidence="2">Uncharacterized protein</fullName>
    </submittedName>
</protein>
<dbReference type="AlphaFoldDB" id="A0A2I0W3J8"/>